<dbReference type="InterPro" id="IPR007110">
    <property type="entry name" value="Ig-like_dom"/>
</dbReference>
<dbReference type="SUPFAM" id="SSF48726">
    <property type="entry name" value="Immunoglobulin"/>
    <property type="match status" value="1"/>
</dbReference>
<evidence type="ECO:0000256" key="2">
    <source>
        <dbReference type="ARBA" id="ARBA00006531"/>
    </source>
</evidence>
<evidence type="ECO:0000256" key="14">
    <source>
        <dbReference type="ARBA" id="ARBA00032296"/>
    </source>
</evidence>
<evidence type="ECO:0000313" key="17">
    <source>
        <dbReference type="EMBL" id="KAG9462293.1"/>
    </source>
</evidence>
<comment type="similarity">
    <text evidence="2">Belongs to the natural cytotoxicity receptor (NCR) family.</text>
</comment>
<dbReference type="GO" id="GO:0045954">
    <property type="term" value="P:positive regulation of natural killer cell mediated cytotoxicity"/>
    <property type="evidence" value="ECO:0007669"/>
    <property type="project" value="InterPro"/>
</dbReference>
<dbReference type="PROSITE" id="PS50835">
    <property type="entry name" value="IG_LIKE"/>
    <property type="match status" value="1"/>
</dbReference>
<dbReference type="AlphaFoldDB" id="A0A8J6E8V8"/>
<dbReference type="InterPro" id="IPR013106">
    <property type="entry name" value="Ig_V-set"/>
</dbReference>
<accession>A0A8J6E8V8</accession>
<sequence length="127" mass="13826">MGVILLLFGFLSLEIQVFQVPEVHATPSSNATLPCTYNVSGAEEVTVGSYKWYRHLVKTGPEVSNSNKDYTGRISRVNTDQFIITRSAQITIHNVIPSDAATYYCEVTLVHGGEITGHGPGTLLNVT</sequence>
<keyword evidence="6 15" id="KW-0732">Signal</keyword>
<gene>
    <name evidence="17" type="ORF">GDO78_014449</name>
</gene>
<keyword evidence="4" id="KW-1003">Cell membrane</keyword>
<name>A0A8J6E8V8_ELECQ</name>
<reference evidence="17" key="1">
    <citation type="thesis" date="2020" institute="ProQuest LLC" country="789 East Eisenhower Parkway, Ann Arbor, MI, USA">
        <title>Comparative Genomics and Chromosome Evolution.</title>
        <authorList>
            <person name="Mudd A.B."/>
        </authorList>
    </citation>
    <scope>NUCLEOTIDE SEQUENCE</scope>
    <source>
        <strain evidence="17">HN-11 Male</strain>
        <tissue evidence="17">Kidney and liver</tissue>
    </source>
</reference>
<proteinExistence type="inferred from homology"/>
<evidence type="ECO:0000256" key="10">
    <source>
        <dbReference type="ARBA" id="ARBA00023157"/>
    </source>
</evidence>
<evidence type="ECO:0000256" key="15">
    <source>
        <dbReference type="SAM" id="SignalP"/>
    </source>
</evidence>
<feature type="non-terminal residue" evidence="17">
    <location>
        <position position="127"/>
    </location>
</feature>
<dbReference type="OrthoDB" id="9898017at2759"/>
<comment type="subcellular location">
    <subcellularLocation>
        <location evidence="1">Cell membrane</location>
        <topology evidence="1">Single-pass type I membrane protein</topology>
    </subcellularLocation>
</comment>
<dbReference type="PANTHER" id="PTHR47904:SF1">
    <property type="entry name" value="NATURAL CYTOTOXICITY TRIGGERING RECEPTOR 3"/>
    <property type="match status" value="1"/>
</dbReference>
<dbReference type="Pfam" id="PF07686">
    <property type="entry name" value="V-set"/>
    <property type="match status" value="1"/>
</dbReference>
<dbReference type="InterPro" id="IPR043226">
    <property type="entry name" value="NCR3"/>
</dbReference>
<keyword evidence="11" id="KW-0675">Receptor</keyword>
<keyword evidence="8" id="KW-1133">Transmembrane helix</keyword>
<keyword evidence="12" id="KW-0325">Glycoprotein</keyword>
<keyword evidence="13" id="KW-0393">Immunoglobulin domain</keyword>
<dbReference type="SMART" id="SM00406">
    <property type="entry name" value="IGv"/>
    <property type="match status" value="1"/>
</dbReference>
<dbReference type="EMBL" id="WNTK01012214">
    <property type="protein sequence ID" value="KAG9462293.1"/>
    <property type="molecule type" value="Genomic_DNA"/>
</dbReference>
<dbReference type="GO" id="GO:0002429">
    <property type="term" value="P:immune response-activating cell surface receptor signaling pathway"/>
    <property type="evidence" value="ECO:0007669"/>
    <property type="project" value="InterPro"/>
</dbReference>
<keyword evidence="5" id="KW-0812">Transmembrane</keyword>
<keyword evidence="7" id="KW-0391">Immunity</keyword>
<keyword evidence="9" id="KW-0472">Membrane</keyword>
<comment type="caution">
    <text evidence="17">The sequence shown here is derived from an EMBL/GenBank/DDBJ whole genome shotgun (WGS) entry which is preliminary data.</text>
</comment>
<evidence type="ECO:0000256" key="13">
    <source>
        <dbReference type="ARBA" id="ARBA00023319"/>
    </source>
</evidence>
<evidence type="ECO:0000256" key="9">
    <source>
        <dbReference type="ARBA" id="ARBA00023136"/>
    </source>
</evidence>
<evidence type="ECO:0000256" key="4">
    <source>
        <dbReference type="ARBA" id="ARBA00022475"/>
    </source>
</evidence>
<organism evidence="17 18">
    <name type="scientific">Eleutherodactylus coqui</name>
    <name type="common">Puerto Rican coqui</name>
    <dbReference type="NCBI Taxonomy" id="57060"/>
    <lineage>
        <taxon>Eukaryota</taxon>
        <taxon>Metazoa</taxon>
        <taxon>Chordata</taxon>
        <taxon>Craniata</taxon>
        <taxon>Vertebrata</taxon>
        <taxon>Euteleostomi</taxon>
        <taxon>Amphibia</taxon>
        <taxon>Batrachia</taxon>
        <taxon>Anura</taxon>
        <taxon>Neobatrachia</taxon>
        <taxon>Hyloidea</taxon>
        <taxon>Eleutherodactylidae</taxon>
        <taxon>Eleutherodactylinae</taxon>
        <taxon>Eleutherodactylus</taxon>
        <taxon>Eleutherodactylus</taxon>
    </lineage>
</organism>
<dbReference type="SMART" id="SM00409">
    <property type="entry name" value="IG"/>
    <property type="match status" value="1"/>
</dbReference>
<dbReference type="Gene3D" id="2.60.40.10">
    <property type="entry name" value="Immunoglobulins"/>
    <property type="match status" value="1"/>
</dbReference>
<evidence type="ECO:0000259" key="16">
    <source>
        <dbReference type="PROSITE" id="PS50835"/>
    </source>
</evidence>
<dbReference type="Proteomes" id="UP000770717">
    <property type="component" value="Unassembled WGS sequence"/>
</dbReference>
<evidence type="ECO:0000313" key="18">
    <source>
        <dbReference type="Proteomes" id="UP000770717"/>
    </source>
</evidence>
<evidence type="ECO:0000256" key="11">
    <source>
        <dbReference type="ARBA" id="ARBA00023170"/>
    </source>
</evidence>
<protein>
    <recommendedName>
        <fullName evidence="3">Natural cytotoxicity triggering receptor 3</fullName>
    </recommendedName>
    <alternativeName>
        <fullName evidence="14">Natural killer cell p30-related protein</fullName>
    </alternativeName>
</protein>
<evidence type="ECO:0000256" key="6">
    <source>
        <dbReference type="ARBA" id="ARBA00022729"/>
    </source>
</evidence>
<dbReference type="InterPro" id="IPR003599">
    <property type="entry name" value="Ig_sub"/>
</dbReference>
<feature type="domain" description="Ig-like" evidence="16">
    <location>
        <begin position="13"/>
        <end position="116"/>
    </location>
</feature>
<evidence type="ECO:0000256" key="12">
    <source>
        <dbReference type="ARBA" id="ARBA00023180"/>
    </source>
</evidence>
<evidence type="ECO:0000256" key="1">
    <source>
        <dbReference type="ARBA" id="ARBA00004251"/>
    </source>
</evidence>
<evidence type="ECO:0000256" key="7">
    <source>
        <dbReference type="ARBA" id="ARBA00022859"/>
    </source>
</evidence>
<evidence type="ECO:0000256" key="3">
    <source>
        <dbReference type="ARBA" id="ARBA00019135"/>
    </source>
</evidence>
<evidence type="ECO:0000256" key="8">
    <source>
        <dbReference type="ARBA" id="ARBA00022989"/>
    </source>
</evidence>
<dbReference type="GO" id="GO:0005886">
    <property type="term" value="C:plasma membrane"/>
    <property type="evidence" value="ECO:0007669"/>
    <property type="project" value="UniProtKB-SubCell"/>
</dbReference>
<dbReference type="InterPro" id="IPR036179">
    <property type="entry name" value="Ig-like_dom_sf"/>
</dbReference>
<keyword evidence="10" id="KW-1015">Disulfide bond</keyword>
<feature type="signal peptide" evidence="15">
    <location>
        <begin position="1"/>
        <end position="25"/>
    </location>
</feature>
<feature type="chain" id="PRO_5035238325" description="Natural cytotoxicity triggering receptor 3" evidence="15">
    <location>
        <begin position="26"/>
        <end position="127"/>
    </location>
</feature>
<dbReference type="InterPro" id="IPR013783">
    <property type="entry name" value="Ig-like_fold"/>
</dbReference>
<evidence type="ECO:0000256" key="5">
    <source>
        <dbReference type="ARBA" id="ARBA00022692"/>
    </source>
</evidence>
<keyword evidence="18" id="KW-1185">Reference proteome</keyword>
<dbReference type="PANTHER" id="PTHR47904">
    <property type="entry name" value="NATURAL CYTOTOXICITY TRIGGERING RECEPTOR 3"/>
    <property type="match status" value="1"/>
</dbReference>